<name>A0A2H0TRR6_9BACT</name>
<evidence type="ECO:0000313" key="3">
    <source>
        <dbReference type="Proteomes" id="UP000230154"/>
    </source>
</evidence>
<organism evidence="2 3">
    <name type="scientific">Candidatus Magasanikbacteria bacterium CG10_big_fil_rev_8_21_14_0_10_47_10</name>
    <dbReference type="NCBI Taxonomy" id="1974652"/>
    <lineage>
        <taxon>Bacteria</taxon>
        <taxon>Candidatus Magasanikiibacteriota</taxon>
    </lineage>
</organism>
<dbReference type="EMBL" id="PFCB01000003">
    <property type="protein sequence ID" value="PIR74844.1"/>
    <property type="molecule type" value="Genomic_DNA"/>
</dbReference>
<dbReference type="Proteomes" id="UP000230154">
    <property type="component" value="Unassembled WGS sequence"/>
</dbReference>
<proteinExistence type="predicted"/>
<evidence type="ECO:0000313" key="2">
    <source>
        <dbReference type="EMBL" id="PIR74844.1"/>
    </source>
</evidence>
<reference evidence="3" key="1">
    <citation type="submission" date="2017-09" db="EMBL/GenBank/DDBJ databases">
        <title>Depth-based differentiation of microbial function through sediment-hosted aquifers and enrichment of novel symbionts in the deep terrestrial subsurface.</title>
        <authorList>
            <person name="Probst A.J."/>
            <person name="Ladd B."/>
            <person name="Jarett J.K."/>
            <person name="Geller-Mcgrath D.E."/>
            <person name="Sieber C.M.K."/>
            <person name="Emerson J.B."/>
            <person name="Anantharaman K."/>
            <person name="Thomas B.C."/>
            <person name="Malmstrom R."/>
            <person name="Stieglmeier M."/>
            <person name="Klingl A."/>
            <person name="Woyke T."/>
            <person name="Ryan C.M."/>
            <person name="Banfield J.F."/>
        </authorList>
    </citation>
    <scope>NUCLEOTIDE SEQUENCE [LARGE SCALE GENOMIC DNA]</scope>
</reference>
<accession>A0A2H0TRR6</accession>
<protein>
    <submittedName>
        <fullName evidence="2">Uncharacterized protein</fullName>
    </submittedName>
</protein>
<feature type="region of interest" description="Disordered" evidence="1">
    <location>
        <begin position="451"/>
        <end position="480"/>
    </location>
</feature>
<gene>
    <name evidence="2" type="ORF">COU35_00465</name>
</gene>
<dbReference type="AlphaFoldDB" id="A0A2H0TRR6"/>
<feature type="compositionally biased region" description="Low complexity" evidence="1">
    <location>
        <begin position="453"/>
        <end position="469"/>
    </location>
</feature>
<sequence length="480" mass="53384">MRCEVKKDEQATESPSEQELLAFTRQWLLEKRKNVGMASRALENLAFRADMVKLLAKRQQDAAELDELTELLAADLAEDDAVVPSPPQRPALAVVPDSEPPQPVAVMTDIAEVADPVESLIDECPDLPVSVLRHEDPPRFLNSLWLMVFWVYSRHNPKHRDAVPALSGRDDAPNVLRQCGMFLDQITRAFERLGVERRQQPRATEADFSELYGLLTKCAEDATVNLLSCLPEFRPPRKPGVRCIDVQQLSMGYPLLAAELMVDHCGRLMSLRRMCLVTQRELGDETPRLVGETLDQATACLEHGYDMTRQDRANRVFFASRSDREAVLKTLIESESRLLEHLRMGALADQVDRVQRSMMQTKKIGAQAGAGLSRYSTVGKSQRTKDKKAKSDGLAMLEKELAARAEDRKRAEAKQAERVALEAIATELGADLTIPEERTIAEQALTERRAKAKAQAEAQEAARKAAAAANTGGKGKRGKK</sequence>
<evidence type="ECO:0000256" key="1">
    <source>
        <dbReference type="SAM" id="MobiDB-lite"/>
    </source>
</evidence>
<comment type="caution">
    <text evidence="2">The sequence shown here is derived from an EMBL/GenBank/DDBJ whole genome shotgun (WGS) entry which is preliminary data.</text>
</comment>